<name>M0PGE4_9EURY</name>
<protein>
    <submittedName>
        <fullName evidence="1">Uncharacterized protein</fullName>
    </submittedName>
</protein>
<dbReference type="AlphaFoldDB" id="M0PGE4"/>
<dbReference type="PATRIC" id="fig|1230454.4.peg.1817"/>
<sequence length="182" mass="20608">MRRDVLLGRLLLALSVAARWLFAPVGGTWRVRRWLSQLLHAFPSLRRGPIGLHAPPEVEYAGTWTVSPATARRRLLTEFGCSELPIAQLQAYDRNGTTVFEAGSVAVWPDGYRGRWQLHVRLFPTGNGRTELWAHRELNLFVSPTDHRAGRCLDPDAGERWLRRHIGAELRRNARSSMTGPP</sequence>
<reference evidence="1 2" key="1">
    <citation type="journal article" date="2014" name="PLoS Genet.">
        <title>Phylogenetically driven sequencing of extremely halophilic archaea reveals strategies for static and dynamic osmo-response.</title>
        <authorList>
            <person name="Becker E.A."/>
            <person name="Seitzer P.M."/>
            <person name="Tritt A."/>
            <person name="Larsen D."/>
            <person name="Krusor M."/>
            <person name="Yao A.I."/>
            <person name="Wu D."/>
            <person name="Madern D."/>
            <person name="Eisen J.A."/>
            <person name="Darling A.E."/>
            <person name="Facciotti M.T."/>
        </authorList>
    </citation>
    <scope>NUCLEOTIDE SEQUENCE [LARGE SCALE GENOMIC DNA]</scope>
    <source>
        <strain evidence="1 2">JCM 13560</strain>
    </source>
</reference>
<accession>M0PGE4</accession>
<keyword evidence="2" id="KW-1185">Reference proteome</keyword>
<proteinExistence type="predicted"/>
<organism evidence="1 2">
    <name type="scientific">Halorubrum aidingense JCM 13560</name>
    <dbReference type="NCBI Taxonomy" id="1230454"/>
    <lineage>
        <taxon>Archaea</taxon>
        <taxon>Methanobacteriati</taxon>
        <taxon>Methanobacteriota</taxon>
        <taxon>Stenosarchaea group</taxon>
        <taxon>Halobacteria</taxon>
        <taxon>Halobacteriales</taxon>
        <taxon>Haloferacaceae</taxon>
        <taxon>Halorubrum</taxon>
    </lineage>
</organism>
<dbReference type="STRING" id="1230454.C461_08984"/>
<dbReference type="Proteomes" id="UP000011575">
    <property type="component" value="Unassembled WGS sequence"/>
</dbReference>
<comment type="caution">
    <text evidence="1">The sequence shown here is derived from an EMBL/GenBank/DDBJ whole genome shotgun (WGS) entry which is preliminary data.</text>
</comment>
<evidence type="ECO:0000313" key="2">
    <source>
        <dbReference type="Proteomes" id="UP000011575"/>
    </source>
</evidence>
<dbReference type="RefSeq" id="WP_008000496.1">
    <property type="nucleotide sequence ID" value="NZ_AOJI01000022.1"/>
</dbReference>
<evidence type="ECO:0000313" key="1">
    <source>
        <dbReference type="EMBL" id="EMA67850.1"/>
    </source>
</evidence>
<gene>
    <name evidence="1" type="ORF">C461_08984</name>
</gene>
<dbReference type="EMBL" id="AOJI01000022">
    <property type="protein sequence ID" value="EMA67850.1"/>
    <property type="molecule type" value="Genomic_DNA"/>
</dbReference>
<dbReference type="OrthoDB" id="335562at2157"/>